<dbReference type="Proteomes" id="UP000574390">
    <property type="component" value="Unassembled WGS sequence"/>
</dbReference>
<gene>
    <name evidence="2" type="ORF">FOZ62_023706</name>
</gene>
<dbReference type="EMBL" id="JABANM010004202">
    <property type="protein sequence ID" value="KAF4749605.1"/>
    <property type="molecule type" value="Genomic_DNA"/>
</dbReference>
<evidence type="ECO:0000313" key="3">
    <source>
        <dbReference type="Proteomes" id="UP000574390"/>
    </source>
</evidence>
<comment type="caution">
    <text evidence="2">The sequence shown here is derived from an EMBL/GenBank/DDBJ whole genome shotgun (WGS) entry which is preliminary data.</text>
</comment>
<feature type="non-terminal residue" evidence="2">
    <location>
        <position position="1"/>
    </location>
</feature>
<feature type="non-terminal residue" evidence="2">
    <location>
        <position position="883"/>
    </location>
</feature>
<name>A0A7J6TX09_PEROL</name>
<organism evidence="2 3">
    <name type="scientific">Perkinsus olseni</name>
    <name type="common">Perkinsus atlanticus</name>
    <dbReference type="NCBI Taxonomy" id="32597"/>
    <lineage>
        <taxon>Eukaryota</taxon>
        <taxon>Sar</taxon>
        <taxon>Alveolata</taxon>
        <taxon>Perkinsozoa</taxon>
        <taxon>Perkinsea</taxon>
        <taxon>Perkinsida</taxon>
        <taxon>Perkinsidae</taxon>
        <taxon>Perkinsus</taxon>
    </lineage>
</organism>
<reference evidence="2 3" key="1">
    <citation type="submission" date="2020-04" db="EMBL/GenBank/DDBJ databases">
        <title>Perkinsus olseni comparative genomics.</title>
        <authorList>
            <person name="Bogema D.R."/>
        </authorList>
    </citation>
    <scope>NUCLEOTIDE SEQUENCE [LARGE SCALE GENOMIC DNA]</scope>
    <source>
        <strain evidence="2">ATCC PRA-205</strain>
    </source>
</reference>
<dbReference type="AlphaFoldDB" id="A0A7J6TX09"/>
<proteinExistence type="predicted"/>
<protein>
    <submittedName>
        <fullName evidence="2">Uncharacterized protein</fullName>
    </submittedName>
</protein>
<sequence length="883" mass="98336">RDVMKNYGWMSSVMLYHYLLRCTTLSAQQSLNVNGEWSSNCHAEYDAAVAEIWSKAVSGLQRPGNLRKYPSVLERLTNELTKTWKSTSHRELQSKLLQHARLNLMQVMEKIVEEHGALRSSTTYGSLEASQLPPPVIELDEVHVNGINAGPLLSGNLDVQEAQCAPATRPKTNEGQTRHKQQGEVFIAIKNIDDIPSGKGTMPDIFATRTRPTTSTEREPATMGKPATPDLKAPQVKTPASASIPQTPETVVLVMALLDTGATGSFVRADVLKALAKALDKGADIDFSTVSGIDAQSEPMRNWPNWVARLRELATDEVRNDPRQSRVFELRYDSSRGEHHLSIPSSFRRIAERAHERLSTQQQKAFDELVHGYQKRGWWIARTEEELQQLSRSTRSLPPSVVFMITGTNRRRDRLVVDLRRANRSSTRDSSLLALLVVRSKLFTSDRCVFGVTTGPGSLGHTLGELIAVFRTLCAATLLCFLLLCFVDDILCAGLDGARAVCWLIYTLQRRAFGVSLEKFQAIATSTSRSYIAEVLQQLNLPTSLFTWGNSADLLGCTMTYDETGSTPLFRVACNREGRLRLARQQATLILQAVDLPPLTLTVRSDNRPTVQWVQGHGSISRSSLERRAVLRTLNALKDELDYLKTLGSGTIVIEHIEGKSNIMPDTLSRLFDREVPLQSGRKMKLVDALHGGSDNIADFPEIFPEPQSDTAGLSWIMRSEGAELIGEDAHDVDIYTILNALPTSDCLVSCFLADEQQPSPIVESLCENNWDVNGVLNDFLYLRRVFNALRPSAKRIEDTQVEDDNVTCFVRSLQLQMTPPTTTCAGPYVYDDTSGGGWRAYAWAWPEDGKDSAGFAEAQAGFVGRRRPRRKEEIDLEDICRE</sequence>
<accession>A0A7J6TX09</accession>
<feature type="region of interest" description="Disordered" evidence="1">
    <location>
        <begin position="199"/>
        <end position="243"/>
    </location>
</feature>
<evidence type="ECO:0000313" key="2">
    <source>
        <dbReference type="EMBL" id="KAF4749605.1"/>
    </source>
</evidence>
<evidence type="ECO:0000256" key="1">
    <source>
        <dbReference type="SAM" id="MobiDB-lite"/>
    </source>
</evidence>